<evidence type="ECO:0000313" key="2">
    <source>
        <dbReference type="EMBL" id="KAJ1174624.1"/>
    </source>
</evidence>
<keyword evidence="3" id="KW-1185">Reference proteome</keyword>
<reference evidence="2" key="1">
    <citation type="journal article" date="2022" name="bioRxiv">
        <title>Sequencing and chromosome-scale assembly of the giantPleurodeles waltlgenome.</title>
        <authorList>
            <person name="Brown T."/>
            <person name="Elewa A."/>
            <person name="Iarovenko S."/>
            <person name="Subramanian E."/>
            <person name="Araus A.J."/>
            <person name="Petzold A."/>
            <person name="Susuki M."/>
            <person name="Suzuki K.-i.T."/>
            <person name="Hayashi T."/>
            <person name="Toyoda A."/>
            <person name="Oliveira C."/>
            <person name="Osipova E."/>
            <person name="Leigh N.D."/>
            <person name="Simon A."/>
            <person name="Yun M.H."/>
        </authorList>
    </citation>
    <scope>NUCLEOTIDE SEQUENCE</scope>
    <source>
        <strain evidence="2">20211129_DDA</strain>
        <tissue evidence="2">Liver</tissue>
    </source>
</reference>
<dbReference type="Proteomes" id="UP001066276">
    <property type="component" value="Chromosome 4_1"/>
</dbReference>
<gene>
    <name evidence="2" type="ORF">NDU88_006444</name>
</gene>
<dbReference type="AlphaFoldDB" id="A0AAV7TF49"/>
<feature type="region of interest" description="Disordered" evidence="1">
    <location>
        <begin position="1"/>
        <end position="37"/>
    </location>
</feature>
<dbReference type="EMBL" id="JANPWB010000007">
    <property type="protein sequence ID" value="KAJ1174624.1"/>
    <property type="molecule type" value="Genomic_DNA"/>
</dbReference>
<protein>
    <submittedName>
        <fullName evidence="2">Uncharacterized protein</fullName>
    </submittedName>
</protein>
<sequence>MCSGDPTGGMHSAKNLEVEARKIGRRKKVPDWSKDSRDKFYSLTEDSEATGCNQSATDGSISSEFGVHHQHRNPLCDNNDGNVDVQKHGLVLLGESSS</sequence>
<evidence type="ECO:0000313" key="3">
    <source>
        <dbReference type="Proteomes" id="UP001066276"/>
    </source>
</evidence>
<comment type="caution">
    <text evidence="2">The sequence shown here is derived from an EMBL/GenBank/DDBJ whole genome shotgun (WGS) entry which is preliminary data.</text>
</comment>
<name>A0AAV7TF49_PLEWA</name>
<proteinExistence type="predicted"/>
<organism evidence="2 3">
    <name type="scientific">Pleurodeles waltl</name>
    <name type="common">Iberian ribbed newt</name>
    <dbReference type="NCBI Taxonomy" id="8319"/>
    <lineage>
        <taxon>Eukaryota</taxon>
        <taxon>Metazoa</taxon>
        <taxon>Chordata</taxon>
        <taxon>Craniata</taxon>
        <taxon>Vertebrata</taxon>
        <taxon>Euteleostomi</taxon>
        <taxon>Amphibia</taxon>
        <taxon>Batrachia</taxon>
        <taxon>Caudata</taxon>
        <taxon>Salamandroidea</taxon>
        <taxon>Salamandridae</taxon>
        <taxon>Pleurodelinae</taxon>
        <taxon>Pleurodeles</taxon>
    </lineage>
</organism>
<accession>A0AAV7TF49</accession>
<evidence type="ECO:0000256" key="1">
    <source>
        <dbReference type="SAM" id="MobiDB-lite"/>
    </source>
</evidence>